<evidence type="ECO:0000313" key="2">
    <source>
        <dbReference type="Proteomes" id="UP001233999"/>
    </source>
</evidence>
<feature type="non-terminal residue" evidence="1">
    <location>
        <position position="1"/>
    </location>
</feature>
<accession>A0AAD7ZQW1</accession>
<sequence>KVCSNATLCTFAGRLDGLNVVCYKYTHNFRRTLFSSCQALTVSFPGTYKKSLLSNQLIDIFGGIEHVTLLSMSAEGNGTHPTRVLIFFGIIKTSKIISIPSRFFFVSDLLHFIPYALY</sequence>
<organism evidence="1 2">
    <name type="scientific">Diploptera punctata</name>
    <name type="common">Pacific beetle cockroach</name>
    <dbReference type="NCBI Taxonomy" id="6984"/>
    <lineage>
        <taxon>Eukaryota</taxon>
        <taxon>Metazoa</taxon>
        <taxon>Ecdysozoa</taxon>
        <taxon>Arthropoda</taxon>
        <taxon>Hexapoda</taxon>
        <taxon>Insecta</taxon>
        <taxon>Pterygota</taxon>
        <taxon>Neoptera</taxon>
        <taxon>Polyneoptera</taxon>
        <taxon>Dictyoptera</taxon>
        <taxon>Blattodea</taxon>
        <taxon>Blaberoidea</taxon>
        <taxon>Blaberidae</taxon>
        <taxon>Diplopterinae</taxon>
        <taxon>Diploptera</taxon>
    </lineage>
</organism>
<reference evidence="1" key="1">
    <citation type="journal article" date="2023" name="IScience">
        <title>Live-bearing cockroach genome reveals convergent evolutionary mechanisms linked to viviparity in insects and beyond.</title>
        <authorList>
            <person name="Fouks B."/>
            <person name="Harrison M.C."/>
            <person name="Mikhailova A.A."/>
            <person name="Marchal E."/>
            <person name="English S."/>
            <person name="Carruthers M."/>
            <person name="Jennings E.C."/>
            <person name="Chiamaka E.L."/>
            <person name="Frigard R.A."/>
            <person name="Pippel M."/>
            <person name="Attardo G.M."/>
            <person name="Benoit J.B."/>
            <person name="Bornberg-Bauer E."/>
            <person name="Tobe S.S."/>
        </authorList>
    </citation>
    <scope>NUCLEOTIDE SEQUENCE</scope>
    <source>
        <strain evidence="1">Stay&amp;Tobe</strain>
    </source>
</reference>
<dbReference type="EMBL" id="JASPKZ010007447">
    <property type="protein sequence ID" value="KAJ9584198.1"/>
    <property type="molecule type" value="Genomic_DNA"/>
</dbReference>
<proteinExistence type="predicted"/>
<feature type="non-terminal residue" evidence="1">
    <location>
        <position position="118"/>
    </location>
</feature>
<keyword evidence="2" id="KW-1185">Reference proteome</keyword>
<reference evidence="1" key="2">
    <citation type="submission" date="2023-05" db="EMBL/GenBank/DDBJ databases">
        <authorList>
            <person name="Fouks B."/>
        </authorList>
    </citation>
    <scope>NUCLEOTIDE SEQUENCE</scope>
    <source>
        <strain evidence="1">Stay&amp;Tobe</strain>
        <tissue evidence="1">Testes</tissue>
    </source>
</reference>
<evidence type="ECO:0000313" key="1">
    <source>
        <dbReference type="EMBL" id="KAJ9584198.1"/>
    </source>
</evidence>
<protein>
    <submittedName>
        <fullName evidence="1">Uncharacterized protein</fullName>
    </submittedName>
</protein>
<gene>
    <name evidence="1" type="ORF">L9F63_021462</name>
</gene>
<dbReference type="Proteomes" id="UP001233999">
    <property type="component" value="Unassembled WGS sequence"/>
</dbReference>
<comment type="caution">
    <text evidence="1">The sequence shown here is derived from an EMBL/GenBank/DDBJ whole genome shotgun (WGS) entry which is preliminary data.</text>
</comment>
<name>A0AAD7ZQW1_DIPPU</name>
<dbReference type="AlphaFoldDB" id="A0AAD7ZQW1"/>